<evidence type="ECO:0000313" key="6">
    <source>
        <dbReference type="Proteomes" id="UP001235840"/>
    </source>
</evidence>
<dbReference type="Proteomes" id="UP001235840">
    <property type="component" value="Unassembled WGS sequence"/>
</dbReference>
<comment type="cofactor">
    <cofactor evidence="1">
        <name>pyridoxal 5'-phosphate</name>
        <dbReference type="ChEBI" id="CHEBI:597326"/>
    </cofactor>
</comment>
<dbReference type="Pfam" id="PF01168">
    <property type="entry name" value="Ala_racemase_N"/>
    <property type="match status" value="1"/>
</dbReference>
<keyword evidence="3 5" id="KW-0413">Isomerase</keyword>
<evidence type="ECO:0000313" key="5">
    <source>
        <dbReference type="EMBL" id="MDQ0166574.1"/>
    </source>
</evidence>
<evidence type="ECO:0000259" key="4">
    <source>
        <dbReference type="SMART" id="SM01005"/>
    </source>
</evidence>
<dbReference type="EMBL" id="JAUSTY010000009">
    <property type="protein sequence ID" value="MDQ0166574.1"/>
    <property type="molecule type" value="Genomic_DNA"/>
</dbReference>
<dbReference type="InterPro" id="IPR009006">
    <property type="entry name" value="Ala_racemase/Decarboxylase_C"/>
</dbReference>
<dbReference type="InterPro" id="IPR029066">
    <property type="entry name" value="PLP-binding_barrel"/>
</dbReference>
<reference evidence="5 6" key="1">
    <citation type="submission" date="2023-07" db="EMBL/GenBank/DDBJ databases">
        <title>Genomic Encyclopedia of Type Strains, Phase IV (KMG-IV): sequencing the most valuable type-strain genomes for metagenomic binning, comparative biology and taxonomic classification.</title>
        <authorList>
            <person name="Goeker M."/>
        </authorList>
    </citation>
    <scope>NUCLEOTIDE SEQUENCE [LARGE SCALE GENOMIC DNA]</scope>
    <source>
        <strain evidence="5 6">DSM 12751</strain>
    </source>
</reference>
<accession>A0ABT9W017</accession>
<proteinExistence type="predicted"/>
<name>A0ABT9W017_9BACI</name>
<keyword evidence="6" id="KW-1185">Reference proteome</keyword>
<dbReference type="InterPro" id="IPR020622">
    <property type="entry name" value="Ala_racemase_pyridoxalP-BS"/>
</dbReference>
<dbReference type="PRINTS" id="PR00992">
    <property type="entry name" value="ALARACEMASE"/>
</dbReference>
<sequence length="392" mass="43538">MTMNKIIDKAINELPPQKDVAAWVEINTQHLSHNVQFIRAKIGPERQIMAVVKANAYGHGAVEIATYLLNSGVQHLAVATVEEGLELRKAGIKAPILLLNSILPEQISKLLDYQLTPTIYTVAFAEKVSIEAKQRGAELPIHLRLDLASNGLGMLPDQAVYQIKQISRLPHLLIEGIYTHLVSAYRQDAKQVAEDIQSFENVLSSCREELQARGVPIFRHVASSPSILNYPSAYYDLVRAGTCLYGLPSFVNQDGLLLKPVMSVKSRVCDIQYIEKGEMRGYYYSVFPESKVRVATLPIGYSHIPFLLLLKKPQVLIGGQKASAFGPANMSHLFVDVTHLPETRIGDEVVLLGAQGNEKLYAQDIIAETDLDISRCESICFISESIPRFFVK</sequence>
<dbReference type="GO" id="GO:0008784">
    <property type="term" value="F:alanine racemase activity"/>
    <property type="evidence" value="ECO:0007669"/>
    <property type="project" value="UniProtKB-EC"/>
</dbReference>
<dbReference type="RefSeq" id="WP_307394886.1">
    <property type="nucleotide sequence ID" value="NZ_BAAADK010000045.1"/>
</dbReference>
<dbReference type="NCBIfam" id="TIGR00492">
    <property type="entry name" value="alr"/>
    <property type="match status" value="1"/>
</dbReference>
<dbReference type="InterPro" id="IPR011079">
    <property type="entry name" value="Ala_racemase_C"/>
</dbReference>
<dbReference type="PROSITE" id="PS00395">
    <property type="entry name" value="ALANINE_RACEMASE"/>
    <property type="match status" value="1"/>
</dbReference>
<gene>
    <name evidence="5" type="ORF">J2S11_002478</name>
</gene>
<evidence type="ECO:0000256" key="1">
    <source>
        <dbReference type="ARBA" id="ARBA00001933"/>
    </source>
</evidence>
<dbReference type="Gene3D" id="3.20.20.10">
    <property type="entry name" value="Alanine racemase"/>
    <property type="match status" value="1"/>
</dbReference>
<keyword evidence="2" id="KW-0663">Pyridoxal phosphate</keyword>
<dbReference type="SMART" id="SM01005">
    <property type="entry name" value="Ala_racemase_C"/>
    <property type="match status" value="1"/>
</dbReference>
<evidence type="ECO:0000256" key="3">
    <source>
        <dbReference type="ARBA" id="ARBA00023235"/>
    </source>
</evidence>
<comment type="caution">
    <text evidence="5">The sequence shown here is derived from an EMBL/GenBank/DDBJ whole genome shotgun (WGS) entry which is preliminary data.</text>
</comment>
<dbReference type="PANTHER" id="PTHR30511:SF0">
    <property type="entry name" value="ALANINE RACEMASE, CATABOLIC-RELATED"/>
    <property type="match status" value="1"/>
</dbReference>
<protein>
    <submittedName>
        <fullName evidence="5">Alanine racemase</fullName>
        <ecNumber evidence="5">5.1.1.1</ecNumber>
    </submittedName>
</protein>
<dbReference type="CDD" id="cd00430">
    <property type="entry name" value="PLPDE_III_AR"/>
    <property type="match status" value="1"/>
</dbReference>
<evidence type="ECO:0000256" key="2">
    <source>
        <dbReference type="ARBA" id="ARBA00022898"/>
    </source>
</evidence>
<dbReference type="SUPFAM" id="SSF50621">
    <property type="entry name" value="Alanine racemase C-terminal domain-like"/>
    <property type="match status" value="1"/>
</dbReference>
<feature type="domain" description="Alanine racemase C-terminal" evidence="4">
    <location>
        <begin position="261"/>
        <end position="391"/>
    </location>
</feature>
<dbReference type="Gene3D" id="2.40.37.10">
    <property type="entry name" value="Lyase, Ornithine Decarboxylase, Chain A, domain 1"/>
    <property type="match status" value="1"/>
</dbReference>
<dbReference type="InterPro" id="IPR001608">
    <property type="entry name" value="Ala_racemase_N"/>
</dbReference>
<dbReference type="EC" id="5.1.1.1" evidence="5"/>
<organism evidence="5 6">
    <name type="scientific">Caldalkalibacillus horti</name>
    <dbReference type="NCBI Taxonomy" id="77523"/>
    <lineage>
        <taxon>Bacteria</taxon>
        <taxon>Bacillati</taxon>
        <taxon>Bacillota</taxon>
        <taxon>Bacilli</taxon>
        <taxon>Bacillales</taxon>
        <taxon>Bacillaceae</taxon>
        <taxon>Caldalkalibacillus</taxon>
    </lineage>
</organism>
<dbReference type="SUPFAM" id="SSF51419">
    <property type="entry name" value="PLP-binding barrel"/>
    <property type="match status" value="1"/>
</dbReference>
<dbReference type="PANTHER" id="PTHR30511">
    <property type="entry name" value="ALANINE RACEMASE"/>
    <property type="match status" value="1"/>
</dbReference>
<dbReference type="InterPro" id="IPR000821">
    <property type="entry name" value="Ala_racemase"/>
</dbReference>
<dbReference type="Pfam" id="PF00842">
    <property type="entry name" value="Ala_racemase_C"/>
    <property type="match status" value="1"/>
</dbReference>